<dbReference type="AlphaFoldDB" id="A0AAE1VC78"/>
<gene>
    <name evidence="2" type="ORF">RND71_025005</name>
</gene>
<dbReference type="EMBL" id="JAVYJV010000013">
    <property type="protein sequence ID" value="KAK4356034.1"/>
    <property type="molecule type" value="Genomic_DNA"/>
</dbReference>
<comment type="caution">
    <text evidence="2">The sequence shown here is derived from an EMBL/GenBank/DDBJ whole genome shotgun (WGS) entry which is preliminary data.</text>
</comment>
<keyword evidence="3" id="KW-1185">Reference proteome</keyword>
<organism evidence="2 3">
    <name type="scientific">Anisodus tanguticus</name>
    <dbReference type="NCBI Taxonomy" id="243964"/>
    <lineage>
        <taxon>Eukaryota</taxon>
        <taxon>Viridiplantae</taxon>
        <taxon>Streptophyta</taxon>
        <taxon>Embryophyta</taxon>
        <taxon>Tracheophyta</taxon>
        <taxon>Spermatophyta</taxon>
        <taxon>Magnoliopsida</taxon>
        <taxon>eudicotyledons</taxon>
        <taxon>Gunneridae</taxon>
        <taxon>Pentapetalae</taxon>
        <taxon>asterids</taxon>
        <taxon>lamiids</taxon>
        <taxon>Solanales</taxon>
        <taxon>Solanaceae</taxon>
        <taxon>Solanoideae</taxon>
        <taxon>Hyoscyameae</taxon>
        <taxon>Anisodus</taxon>
    </lineage>
</organism>
<dbReference type="Proteomes" id="UP001291623">
    <property type="component" value="Unassembled WGS sequence"/>
</dbReference>
<feature type="region of interest" description="Disordered" evidence="1">
    <location>
        <begin position="176"/>
        <end position="205"/>
    </location>
</feature>
<name>A0AAE1VC78_9SOLA</name>
<protein>
    <submittedName>
        <fullName evidence="2">Uncharacterized protein</fullName>
    </submittedName>
</protein>
<proteinExistence type="predicted"/>
<reference evidence="2" key="1">
    <citation type="submission" date="2023-12" db="EMBL/GenBank/DDBJ databases">
        <title>Genome assembly of Anisodus tanguticus.</title>
        <authorList>
            <person name="Wang Y.-J."/>
        </authorList>
    </citation>
    <scope>NUCLEOTIDE SEQUENCE</scope>
    <source>
        <strain evidence="2">KB-2021</strain>
        <tissue evidence="2">Leaf</tissue>
    </source>
</reference>
<evidence type="ECO:0000313" key="2">
    <source>
        <dbReference type="EMBL" id="KAK4356034.1"/>
    </source>
</evidence>
<evidence type="ECO:0000313" key="3">
    <source>
        <dbReference type="Proteomes" id="UP001291623"/>
    </source>
</evidence>
<sequence>MSLVIPSNSEPKLYLLPYSHLGAPLPAYPYKTRVGGSRSYEVPTTRSTLPKGKRFHLLDFVHIRCLTSLVVTKPCNGEVTKPRVYSKNHLQDEASKRRIHELTSSSLPPPNFDHHPDPLHTCNNPIKCLSPTPPTTTRYDPTTPPCPAKPRTPILEIYVVKHNFFTSFSPNQLTGKTHGDDEHYNISNHATASSSSMSNSTGLCRSIPPAALGPL</sequence>
<feature type="compositionally biased region" description="Low complexity" evidence="1">
    <location>
        <begin position="187"/>
        <end position="201"/>
    </location>
</feature>
<evidence type="ECO:0000256" key="1">
    <source>
        <dbReference type="SAM" id="MobiDB-lite"/>
    </source>
</evidence>
<accession>A0AAE1VC78</accession>